<feature type="compositionally biased region" description="Polar residues" evidence="1">
    <location>
        <begin position="1"/>
        <end position="17"/>
    </location>
</feature>
<sequence>MTKQIQDITQEMDGQTQIRKDDNMENQATSTGQSVQNTSSKLAGQATVILQQASTLVLLIVLMQSIF</sequence>
<feature type="region of interest" description="Disordered" evidence="1">
    <location>
        <begin position="1"/>
        <end position="38"/>
    </location>
</feature>
<evidence type="ECO:0000256" key="1">
    <source>
        <dbReference type="SAM" id="MobiDB-lite"/>
    </source>
</evidence>
<proteinExistence type="predicted"/>
<protein>
    <submittedName>
        <fullName evidence="2">Uncharacterized protein</fullName>
    </submittedName>
</protein>
<gene>
    <name evidence="2" type="ORF">LLUT_LOCUS9841</name>
</gene>
<dbReference type="EMBL" id="CAXHTB010000006">
    <property type="protein sequence ID" value="CAL0308781.1"/>
    <property type="molecule type" value="Genomic_DNA"/>
</dbReference>
<dbReference type="AlphaFoldDB" id="A0AAV1WHD8"/>
<evidence type="ECO:0000313" key="2">
    <source>
        <dbReference type="EMBL" id="CAL0308781.1"/>
    </source>
</evidence>
<organism evidence="2 3">
    <name type="scientific">Lupinus luteus</name>
    <name type="common">European yellow lupine</name>
    <dbReference type="NCBI Taxonomy" id="3873"/>
    <lineage>
        <taxon>Eukaryota</taxon>
        <taxon>Viridiplantae</taxon>
        <taxon>Streptophyta</taxon>
        <taxon>Embryophyta</taxon>
        <taxon>Tracheophyta</taxon>
        <taxon>Spermatophyta</taxon>
        <taxon>Magnoliopsida</taxon>
        <taxon>eudicotyledons</taxon>
        <taxon>Gunneridae</taxon>
        <taxon>Pentapetalae</taxon>
        <taxon>rosids</taxon>
        <taxon>fabids</taxon>
        <taxon>Fabales</taxon>
        <taxon>Fabaceae</taxon>
        <taxon>Papilionoideae</taxon>
        <taxon>50 kb inversion clade</taxon>
        <taxon>genistoids sensu lato</taxon>
        <taxon>core genistoids</taxon>
        <taxon>Genisteae</taxon>
        <taxon>Lupinus</taxon>
    </lineage>
</organism>
<keyword evidence="3" id="KW-1185">Reference proteome</keyword>
<reference evidence="2 3" key="1">
    <citation type="submission" date="2024-03" db="EMBL/GenBank/DDBJ databases">
        <authorList>
            <person name="Martinez-Hernandez J."/>
        </authorList>
    </citation>
    <scope>NUCLEOTIDE SEQUENCE [LARGE SCALE GENOMIC DNA]</scope>
</reference>
<accession>A0AAV1WHD8</accession>
<dbReference type="Proteomes" id="UP001497480">
    <property type="component" value="Unassembled WGS sequence"/>
</dbReference>
<name>A0AAV1WHD8_LUPLU</name>
<feature type="compositionally biased region" description="Polar residues" evidence="1">
    <location>
        <begin position="25"/>
        <end position="38"/>
    </location>
</feature>
<comment type="caution">
    <text evidence="2">The sequence shown here is derived from an EMBL/GenBank/DDBJ whole genome shotgun (WGS) entry which is preliminary data.</text>
</comment>
<evidence type="ECO:0000313" key="3">
    <source>
        <dbReference type="Proteomes" id="UP001497480"/>
    </source>
</evidence>